<dbReference type="AlphaFoldDB" id="A0A7Y8G444"/>
<evidence type="ECO:0000313" key="1">
    <source>
        <dbReference type="EMBL" id="NWE90907.1"/>
    </source>
</evidence>
<proteinExistence type="predicted"/>
<name>A0A7Y8G444_9PSED</name>
<dbReference type="EMBL" id="JACASD010000062">
    <property type="protein sequence ID" value="NWE90907.1"/>
    <property type="molecule type" value="Genomic_DNA"/>
</dbReference>
<evidence type="ECO:0000313" key="2">
    <source>
        <dbReference type="Proteomes" id="UP000585226"/>
    </source>
</evidence>
<gene>
    <name evidence="1" type="ORF">HX893_22535</name>
</gene>
<reference evidence="1 2" key="1">
    <citation type="submission" date="2020-04" db="EMBL/GenBank/DDBJ databases">
        <title>Molecular characterization of pseudomonads from Agaricus bisporus reveal novel blotch 2 pathogens in Western Europe.</title>
        <authorList>
            <person name="Taparia T."/>
            <person name="Krijger M."/>
            <person name="Haynes E."/>
            <person name="Elpinstone J.G."/>
            <person name="Noble R."/>
            <person name="Van Der Wolf J."/>
        </authorList>
    </citation>
    <scope>NUCLEOTIDE SEQUENCE [LARGE SCALE GENOMIC DNA]</scope>
    <source>
        <strain evidence="1 2">P8021</strain>
    </source>
</reference>
<sequence length="91" mass="10655">MHAQIEHAVTQNWLGCRVKGRGVASPAQTRTMRALWRFRHFIQQAPNVKSRFNDARSFFSCSDWAVFAVTQQMDALKAQEKTRFEEIRRNT</sequence>
<accession>A0A7Y8G444</accession>
<protein>
    <submittedName>
        <fullName evidence="1">Uncharacterized protein</fullName>
    </submittedName>
</protein>
<organism evidence="1 2">
    <name type="scientific">Pseudomonas reactans</name>
    <dbReference type="NCBI Taxonomy" id="117680"/>
    <lineage>
        <taxon>Bacteria</taxon>
        <taxon>Pseudomonadati</taxon>
        <taxon>Pseudomonadota</taxon>
        <taxon>Gammaproteobacteria</taxon>
        <taxon>Pseudomonadales</taxon>
        <taxon>Pseudomonadaceae</taxon>
        <taxon>Pseudomonas</taxon>
    </lineage>
</organism>
<comment type="caution">
    <text evidence="1">The sequence shown here is derived from an EMBL/GenBank/DDBJ whole genome shotgun (WGS) entry which is preliminary data.</text>
</comment>
<dbReference type="RefSeq" id="WP_177112675.1">
    <property type="nucleotide sequence ID" value="NZ_JACASD010000062.1"/>
</dbReference>
<dbReference type="Proteomes" id="UP000585226">
    <property type="component" value="Unassembled WGS sequence"/>
</dbReference>